<dbReference type="GO" id="GO:0005788">
    <property type="term" value="C:endoplasmic reticulum lumen"/>
    <property type="evidence" value="ECO:0007669"/>
    <property type="project" value="UniProtKB-SubCell"/>
</dbReference>
<organism evidence="15 16">
    <name type="scientific">Podila minutissima</name>
    <dbReference type="NCBI Taxonomy" id="64525"/>
    <lineage>
        <taxon>Eukaryota</taxon>
        <taxon>Fungi</taxon>
        <taxon>Fungi incertae sedis</taxon>
        <taxon>Mucoromycota</taxon>
        <taxon>Mortierellomycotina</taxon>
        <taxon>Mortierellomycetes</taxon>
        <taxon>Mortierellales</taxon>
        <taxon>Mortierellaceae</taxon>
        <taxon>Podila</taxon>
    </lineage>
</organism>
<evidence type="ECO:0008006" key="17">
    <source>
        <dbReference type="Google" id="ProtNLM"/>
    </source>
</evidence>
<dbReference type="Pfam" id="PF18402">
    <property type="entry name" value="Thioredoxin_14"/>
    <property type="match status" value="1"/>
</dbReference>
<reference evidence="15" key="1">
    <citation type="journal article" date="2020" name="Fungal Divers.">
        <title>Resolving the Mortierellaceae phylogeny through synthesis of multi-gene phylogenetics and phylogenomics.</title>
        <authorList>
            <person name="Vandepol N."/>
            <person name="Liber J."/>
            <person name="Desiro A."/>
            <person name="Na H."/>
            <person name="Kennedy M."/>
            <person name="Barry K."/>
            <person name="Grigoriev I.V."/>
            <person name="Miller A.N."/>
            <person name="O'Donnell K."/>
            <person name="Stajich J.E."/>
            <person name="Bonito G."/>
        </authorList>
    </citation>
    <scope>NUCLEOTIDE SEQUENCE</scope>
    <source>
        <strain evidence="15">NVP1</strain>
    </source>
</reference>
<feature type="domain" description="UGGT thioredoxin-like" evidence="11">
    <location>
        <begin position="461"/>
        <end position="579"/>
    </location>
</feature>
<comment type="caution">
    <text evidence="15">The sequence shown here is derived from an EMBL/GenBank/DDBJ whole genome shotgun (WGS) entry which is preliminary data.</text>
</comment>
<keyword evidence="5" id="KW-0808">Transferase</keyword>
<dbReference type="GO" id="GO:0003980">
    <property type="term" value="F:UDP-glucose:glycoprotein glucosyltransferase activity"/>
    <property type="evidence" value="ECO:0007669"/>
    <property type="project" value="InterPro"/>
</dbReference>
<evidence type="ECO:0000259" key="14">
    <source>
        <dbReference type="Pfam" id="PF18404"/>
    </source>
</evidence>
<evidence type="ECO:0000259" key="11">
    <source>
        <dbReference type="Pfam" id="PF18401"/>
    </source>
</evidence>
<dbReference type="Proteomes" id="UP000696485">
    <property type="component" value="Unassembled WGS sequence"/>
</dbReference>
<evidence type="ECO:0000256" key="5">
    <source>
        <dbReference type="ARBA" id="ARBA00022679"/>
    </source>
</evidence>
<evidence type="ECO:0000259" key="13">
    <source>
        <dbReference type="Pfam" id="PF18403"/>
    </source>
</evidence>
<proteinExistence type="inferred from homology"/>
<evidence type="ECO:0000313" key="16">
    <source>
        <dbReference type="Proteomes" id="UP000696485"/>
    </source>
</evidence>
<feature type="domain" description="Glucosyltransferase 24 catalytic" evidence="14">
    <location>
        <begin position="1400"/>
        <end position="1666"/>
    </location>
</feature>
<dbReference type="InterPro" id="IPR040692">
    <property type="entry name" value="UGGT_TRXL_3"/>
</dbReference>
<dbReference type="EMBL" id="JAAAUY010000922">
    <property type="protein sequence ID" value="KAF9325458.1"/>
    <property type="molecule type" value="Genomic_DNA"/>
</dbReference>
<feature type="domain" description="UGGT thioredoxin-like" evidence="12">
    <location>
        <begin position="598"/>
        <end position="850"/>
    </location>
</feature>
<dbReference type="Pfam" id="PF18404">
    <property type="entry name" value="Glyco_transf_24"/>
    <property type="match status" value="1"/>
</dbReference>
<evidence type="ECO:0000259" key="10">
    <source>
        <dbReference type="Pfam" id="PF18400"/>
    </source>
</evidence>
<dbReference type="InterPro" id="IPR040694">
    <property type="entry name" value="UGGT_TRXL_2"/>
</dbReference>
<evidence type="ECO:0000256" key="4">
    <source>
        <dbReference type="ARBA" id="ARBA00006351"/>
    </source>
</evidence>
<evidence type="ECO:0000256" key="2">
    <source>
        <dbReference type="ARBA" id="ARBA00004319"/>
    </source>
</evidence>
<dbReference type="InterPro" id="IPR040497">
    <property type="entry name" value="Glyco_transf_24"/>
</dbReference>
<feature type="domain" description="UGGT thioredoxin-like" evidence="10">
    <location>
        <begin position="212"/>
        <end position="403"/>
    </location>
</feature>
<evidence type="ECO:0000256" key="7">
    <source>
        <dbReference type="ARBA" id="ARBA00022824"/>
    </source>
</evidence>
<evidence type="ECO:0000256" key="1">
    <source>
        <dbReference type="ARBA" id="ARBA00001913"/>
    </source>
</evidence>
<feature type="domain" description="UDP-glucose:glycoprotein glucosyltransferase thioredoxin-like" evidence="13">
    <location>
        <begin position="871"/>
        <end position="1075"/>
    </location>
</feature>
<sequence length="1701" mass="190154">MAPSVSCFSLRRSIDSSNPQRHVLSGNHEHTAWTLSEFRQVEQYIARFDKALREFVPYASYMERAQDQGQGNGPKVEATLAQVEAIAPASEYMPWCRVIDFEDDKAVTIPHPPPSLHLLEYRCSFDGLRMAEALAQRRNELWLMVQEQQQQREQPGIRAQGAGTMRTSGSPLRASVLALALVAVQFGNHALANAEHSPSPPIEASIHTSWAAPPLLLEILEAVAVENRTAYQPLMRQLTDTAFLDLVSTPKALYEESLKVIEAQGHVAPQAISSLKWSLAMHTSAPWIEAHYHLYNSTIAPDRLTKPGFNSDCGVWVDWYGRQICTVAELKSVIAANGVSTKRPTTMDLDHINAPADASDPFTILYADVYDPEFAVFREYLDTIGKDHGLEYSLRYRPPVKGDKESPLTLSGFGVELALKNTDYIVIDDRDLGHGDDSAASGQTVFKNNAGTNLLGDDEPSVEPISESLLADVGLAATQFVATSEEPLKTLVSVAQDFPKYQAKISKMTFDPALKSIVQGNQGFLVGGAGKVWLNNQPVPSHKMNPFSLLRMMRRDRQTITSFATMGVSARKAIELLTDASDTDLGSSAIKDPEGVLDVRDKSEDKSLIVWLNDLQSDNRYKDWSADLINIVRPTYNGQFHQIRRNLISTLFALDFSSPKALELVSFELTNYIQRLVPFRFGVLPLLRSDDGVDAKMAMLWRHVVSRHGIKGGLEFLKRTLISHIQQGQDLTTASKKSFAVSLQSSKLKSTTTPEMTYEEVIAIDSVYRSWLTSVKAMTDRVGISGESFFINGKYFAWEENHGQHLMLEAPSQTTYLANKLMQGDISGETDLYDYFLTRPGVAESHNPYIFVSEEVPLKVVDLVQGHSRPFVDTLSYISTGEQSKQTTTAILMANFEKKEGVALALEALKAVESELKTVRVALVQNGKAPEALPGLANFVRQSSVDGKALPLGFWKGLLEGVSQGVSFLDSFQQASSKYPEVALIGMEGSKGREKEADESRKNFLRNIVQAKDDDTFIVINGRVVGPLLDPFRSADFRLLVNYEQTTRINKIKSLLVSHSIAATASNVMKAGSIVHAAAQQLDQSLYDINESQINRDRTFAKLDSELAGFSVNSAVHADQADILYHFTAVLDPASQLTQQWAPILETVSKMANVKVDIVLQPSLRVTELPIKRFYRYVAEPELTFDSETGNLVAPTAYFAGLPQPTLLTLGVDVNPAWVVTSKVCIHDLDNLKLSSLTGASRITGVQAEFELQNILVEGFARDISQKVPPKGAQFILGTKAVPHVADTLVMANMGYFQLKANPGVWEMVLRPGRTHEVFSIESIGSEGWVPGGVKNDKRDVVIANFEGLVLYPRLVRNPGMEQANVQDEVAQEGGIWSSIKTTIKGLTQPAKPTKKKAEINIFSVASGHLYERFLSIMILSVIKNTDSRVKFWFIENFLSPSFKDFIPHMAEKYDFDYELVTYNWPHWLRAQTEKQRIIWAYKILFLDVLFPLDLDKVIFVDADQIVRADMKELVDLDLKGAPYGYTPMCQDRTEMEGFRFWNQGYWKDHLRGKPYHISALYVIDLVRFRQMQAGDRLRNHYQQLSRDPHSLANLDQDLPNNMQNDVPIFSLPQEWLWCETWCGDEGLAKAKTIDLCNNPLTKEPKLDRARRQIKEWEDYDNEATEFAKKVNAELKQARRQAEATSAPTHAQDSHAIKDEL</sequence>
<dbReference type="Pfam" id="PF18401">
    <property type="entry name" value="Thioredoxin_13"/>
    <property type="match status" value="1"/>
</dbReference>
<accession>A0A9P5VI75</accession>
<dbReference type="GO" id="GO:0036503">
    <property type="term" value="P:ERAD pathway"/>
    <property type="evidence" value="ECO:0007669"/>
    <property type="project" value="TreeGrafter"/>
</dbReference>
<dbReference type="Pfam" id="PF06427">
    <property type="entry name" value="UDP-g_GGTase"/>
    <property type="match status" value="1"/>
</dbReference>
<dbReference type="Pfam" id="PF18400">
    <property type="entry name" value="Thioredoxin_12"/>
    <property type="match status" value="1"/>
</dbReference>
<evidence type="ECO:0000259" key="12">
    <source>
        <dbReference type="Pfam" id="PF18402"/>
    </source>
</evidence>
<feature type="compositionally biased region" description="Basic and acidic residues" evidence="9">
    <location>
        <begin position="1692"/>
        <end position="1701"/>
    </location>
</feature>
<dbReference type="Gene3D" id="3.90.550.10">
    <property type="entry name" value="Spore Coat Polysaccharide Biosynthesis Protein SpsA, Chain A"/>
    <property type="match status" value="1"/>
</dbReference>
<comment type="subcellular location">
    <subcellularLocation>
        <location evidence="2">Endoplasmic reticulum lumen</location>
    </subcellularLocation>
</comment>
<keyword evidence="7" id="KW-0256">Endoplasmic reticulum</keyword>
<evidence type="ECO:0000313" key="15">
    <source>
        <dbReference type="EMBL" id="KAF9325458.1"/>
    </source>
</evidence>
<dbReference type="PANTHER" id="PTHR11226:SF0">
    <property type="entry name" value="UDP-GLUCOSE:GLYCOPROTEIN GLUCOSYLTRANSFERASE"/>
    <property type="match status" value="1"/>
</dbReference>
<comment type="pathway">
    <text evidence="3">Protein modification; protein glycosylation.</text>
</comment>
<keyword evidence="8" id="KW-0325">Glycoprotein</keyword>
<dbReference type="InterPro" id="IPR029044">
    <property type="entry name" value="Nucleotide-diphossugar_trans"/>
</dbReference>
<dbReference type="Pfam" id="PF18403">
    <property type="entry name" value="Thioredoxin_15"/>
    <property type="match status" value="1"/>
</dbReference>
<feature type="region of interest" description="Disordered" evidence="9">
    <location>
        <begin position="1678"/>
        <end position="1701"/>
    </location>
</feature>
<dbReference type="CDD" id="cd06432">
    <property type="entry name" value="GT8_HUGT1_C_like"/>
    <property type="match status" value="1"/>
</dbReference>
<keyword evidence="6" id="KW-0732">Signal</keyword>
<comment type="cofactor">
    <cofactor evidence="1">
        <name>Ca(2+)</name>
        <dbReference type="ChEBI" id="CHEBI:29108"/>
    </cofactor>
</comment>
<evidence type="ECO:0000256" key="8">
    <source>
        <dbReference type="ARBA" id="ARBA00023180"/>
    </source>
</evidence>
<keyword evidence="16" id="KW-1185">Reference proteome</keyword>
<dbReference type="SUPFAM" id="SSF53448">
    <property type="entry name" value="Nucleotide-diphospho-sugar transferases"/>
    <property type="match status" value="1"/>
</dbReference>
<dbReference type="InterPro" id="IPR009448">
    <property type="entry name" value="UDP-g_GGtrans"/>
</dbReference>
<dbReference type="GO" id="GO:0018279">
    <property type="term" value="P:protein N-linked glycosylation via asparagine"/>
    <property type="evidence" value="ECO:0007669"/>
    <property type="project" value="TreeGrafter"/>
</dbReference>
<dbReference type="InterPro" id="IPR040693">
    <property type="entry name" value="UGGT_TRXL_1"/>
</dbReference>
<comment type="similarity">
    <text evidence="4">Belongs to the glycosyltransferase 8 family.</text>
</comment>
<dbReference type="FunFam" id="3.90.550.10:FF:000065">
    <property type="entry name" value="UDP-glucose:glycoprotein glucosyltransferase, putative"/>
    <property type="match status" value="1"/>
</dbReference>
<evidence type="ECO:0000256" key="3">
    <source>
        <dbReference type="ARBA" id="ARBA00004922"/>
    </source>
</evidence>
<protein>
    <recommendedName>
        <fullName evidence="17">UDP-glucose:glycoprotein glucosyltransferase</fullName>
    </recommendedName>
</protein>
<dbReference type="InterPro" id="IPR040525">
    <property type="entry name" value="UGGT_TRXL_4"/>
</dbReference>
<dbReference type="PANTHER" id="PTHR11226">
    <property type="entry name" value="UDP-GLUCOSE GLYCOPROTEIN:GLUCOSYLTRANSFERASE"/>
    <property type="match status" value="1"/>
</dbReference>
<name>A0A9P5VI75_9FUNG</name>
<gene>
    <name evidence="15" type="ORF">BG006_011075</name>
</gene>
<evidence type="ECO:0000256" key="6">
    <source>
        <dbReference type="ARBA" id="ARBA00022729"/>
    </source>
</evidence>
<dbReference type="GO" id="GO:0051082">
    <property type="term" value="F:unfolded protein binding"/>
    <property type="evidence" value="ECO:0007669"/>
    <property type="project" value="TreeGrafter"/>
</dbReference>
<evidence type="ECO:0000256" key="9">
    <source>
        <dbReference type="SAM" id="MobiDB-lite"/>
    </source>
</evidence>